<dbReference type="EMBL" id="CP054570">
    <property type="protein sequence ID" value="QKQ43299.1"/>
    <property type="molecule type" value="Genomic_DNA"/>
</dbReference>
<dbReference type="InterPro" id="IPR001525">
    <property type="entry name" value="C5_MeTfrase"/>
</dbReference>
<evidence type="ECO:0000256" key="4">
    <source>
        <dbReference type="ARBA" id="ARBA00022747"/>
    </source>
</evidence>
<evidence type="ECO:0000256" key="5">
    <source>
        <dbReference type="PROSITE-ProRule" id="PRU01016"/>
    </source>
</evidence>
<dbReference type="REBASE" id="396340">
    <property type="entry name" value="M.Ssa770ORF1750P"/>
</dbReference>
<comment type="similarity">
    <text evidence="5 6">Belongs to the class I-like SAM-binding methyltransferase superfamily. C5-methyltransferase family.</text>
</comment>
<dbReference type="SUPFAM" id="SSF53335">
    <property type="entry name" value="S-adenosyl-L-methionine-dependent methyltransferases"/>
    <property type="match status" value="1"/>
</dbReference>
<dbReference type="Pfam" id="PF00145">
    <property type="entry name" value="DNA_methylase"/>
    <property type="match status" value="1"/>
</dbReference>
<evidence type="ECO:0000256" key="7">
    <source>
        <dbReference type="RuleBase" id="RU000417"/>
    </source>
</evidence>
<evidence type="ECO:0000256" key="2">
    <source>
        <dbReference type="ARBA" id="ARBA00022679"/>
    </source>
</evidence>
<dbReference type="InterPro" id="IPR029063">
    <property type="entry name" value="SAM-dependent_MTases_sf"/>
</dbReference>
<evidence type="ECO:0000256" key="6">
    <source>
        <dbReference type="RuleBase" id="RU000416"/>
    </source>
</evidence>
<dbReference type="Gene3D" id="3.40.50.150">
    <property type="entry name" value="Vaccinia Virus protein VP39"/>
    <property type="match status" value="1"/>
</dbReference>
<organism evidence="8 9">
    <name type="scientific">Streptococcus sanguinis</name>
    <dbReference type="NCBI Taxonomy" id="1305"/>
    <lineage>
        <taxon>Bacteria</taxon>
        <taxon>Bacillati</taxon>
        <taxon>Bacillota</taxon>
        <taxon>Bacilli</taxon>
        <taxon>Lactobacillales</taxon>
        <taxon>Streptococcaceae</taxon>
        <taxon>Streptococcus</taxon>
    </lineage>
</organism>
<dbReference type="PANTHER" id="PTHR10629:SF52">
    <property type="entry name" value="DNA (CYTOSINE-5)-METHYLTRANSFERASE 1"/>
    <property type="match status" value="1"/>
</dbReference>
<dbReference type="NCBIfam" id="TIGR00675">
    <property type="entry name" value="dcm"/>
    <property type="match status" value="1"/>
</dbReference>
<keyword evidence="2 5" id="KW-0808">Transferase</keyword>
<dbReference type="InterPro" id="IPR018117">
    <property type="entry name" value="C5_DNA_meth_AS"/>
</dbReference>
<dbReference type="GO" id="GO:0044027">
    <property type="term" value="P:negative regulation of gene expression via chromosomal CpG island methylation"/>
    <property type="evidence" value="ECO:0007669"/>
    <property type="project" value="TreeGrafter"/>
</dbReference>
<name>A0A859EKV9_STRSA</name>
<evidence type="ECO:0000256" key="1">
    <source>
        <dbReference type="ARBA" id="ARBA00022603"/>
    </source>
</evidence>
<dbReference type="EC" id="2.1.1.37" evidence="7"/>
<accession>A0A859EKV9</accession>
<dbReference type="AlphaFoldDB" id="A0A859EKV9"/>
<dbReference type="GO" id="GO:0003677">
    <property type="term" value="F:DNA binding"/>
    <property type="evidence" value="ECO:0007669"/>
    <property type="project" value="TreeGrafter"/>
</dbReference>
<dbReference type="PRINTS" id="PR00105">
    <property type="entry name" value="C5METTRFRASE"/>
</dbReference>
<sequence>MKINAIDLFCGVGGLTYGIQKTGINVIAGYDIDEKSKFAYEYNNDATFILKDVKEIDDREISNLYPKDTDIKVLIGCAPCQPFSSYSHKYQNNENTLKKMDLLDYFGRQIELVKPDIVSMENVPQMQSREVFHRFQDILEKNGYKVTYKVVYAPDYGVPQKRKRLLLLASKFGDISLLEPEFSPNNYPTLRDTIGNLPEIRAGETYVQDPLHRSRNLSALNLKRIRQSKPGGTWRDWDKDLLLEAYKKESGKSFGSVYGRLEWDKPANTITTQFPGIGNGRFGHPEQDRALSLREGALLQTFPLNYEFVDPKKGDNYPISQVALQIGNAVPPKLGEVIGKSIFKHLEEVGNV</sequence>
<keyword evidence="3 5" id="KW-0949">S-adenosyl-L-methionine</keyword>
<keyword evidence="1 5" id="KW-0489">Methyltransferase</keyword>
<dbReference type="PANTHER" id="PTHR10629">
    <property type="entry name" value="CYTOSINE-SPECIFIC METHYLTRANSFERASE"/>
    <property type="match status" value="1"/>
</dbReference>
<dbReference type="GO" id="GO:0032259">
    <property type="term" value="P:methylation"/>
    <property type="evidence" value="ECO:0007669"/>
    <property type="project" value="UniProtKB-KW"/>
</dbReference>
<dbReference type="Proteomes" id="UP000509459">
    <property type="component" value="Chromosome"/>
</dbReference>
<feature type="active site" evidence="5">
    <location>
        <position position="80"/>
    </location>
</feature>
<dbReference type="GO" id="GO:0003886">
    <property type="term" value="F:DNA (cytosine-5-)-methyltransferase activity"/>
    <property type="evidence" value="ECO:0007669"/>
    <property type="project" value="UniProtKB-EC"/>
</dbReference>
<protein>
    <recommendedName>
        <fullName evidence="7">Cytosine-specific methyltransferase</fullName>
        <ecNumber evidence="7">2.1.1.37</ecNumber>
    </recommendedName>
</protein>
<dbReference type="Gene3D" id="3.90.120.10">
    <property type="entry name" value="DNA Methylase, subunit A, domain 2"/>
    <property type="match status" value="1"/>
</dbReference>
<dbReference type="PROSITE" id="PS51679">
    <property type="entry name" value="SAM_MT_C5"/>
    <property type="match status" value="1"/>
</dbReference>
<dbReference type="RefSeq" id="WP_002894553.1">
    <property type="nucleotide sequence ID" value="NZ_CP054570.1"/>
</dbReference>
<comment type="catalytic activity">
    <reaction evidence="7">
        <text>a 2'-deoxycytidine in DNA + S-adenosyl-L-methionine = a 5-methyl-2'-deoxycytidine in DNA + S-adenosyl-L-homocysteine + H(+)</text>
        <dbReference type="Rhea" id="RHEA:13681"/>
        <dbReference type="Rhea" id="RHEA-COMP:11369"/>
        <dbReference type="Rhea" id="RHEA-COMP:11370"/>
        <dbReference type="ChEBI" id="CHEBI:15378"/>
        <dbReference type="ChEBI" id="CHEBI:57856"/>
        <dbReference type="ChEBI" id="CHEBI:59789"/>
        <dbReference type="ChEBI" id="CHEBI:85452"/>
        <dbReference type="ChEBI" id="CHEBI:85454"/>
        <dbReference type="EC" id="2.1.1.37"/>
    </reaction>
</comment>
<evidence type="ECO:0000313" key="9">
    <source>
        <dbReference type="Proteomes" id="UP000509459"/>
    </source>
</evidence>
<evidence type="ECO:0000313" key="8">
    <source>
        <dbReference type="EMBL" id="QKQ43299.1"/>
    </source>
</evidence>
<keyword evidence="4" id="KW-0680">Restriction system</keyword>
<dbReference type="InterPro" id="IPR050390">
    <property type="entry name" value="C5-Methyltransferase"/>
</dbReference>
<proteinExistence type="inferred from homology"/>
<dbReference type="PROSITE" id="PS00094">
    <property type="entry name" value="C5_MTASE_1"/>
    <property type="match status" value="1"/>
</dbReference>
<evidence type="ECO:0000256" key="3">
    <source>
        <dbReference type="ARBA" id="ARBA00022691"/>
    </source>
</evidence>
<reference evidence="8 9" key="1">
    <citation type="submission" date="2020-05" db="EMBL/GenBank/DDBJ databases">
        <title>FDA dAtabase for Regulatory Grade micrObial Sequences (FDA-ARGOS): Supporting development and validation of Infectious Disease Dx tests.</title>
        <authorList>
            <person name="Bojja K."/>
            <person name="Kessler A."/>
            <person name="Tallon L."/>
            <person name="Sadzewicz L."/>
            <person name="Zhao X."/>
            <person name="Vavikolanu K."/>
            <person name="Mehta A."/>
            <person name="Aluvathingal J."/>
            <person name="Nadendla S."/>
            <person name="Myers T."/>
            <person name="Yan Y."/>
            <person name="Sichtig H."/>
        </authorList>
    </citation>
    <scope>NUCLEOTIDE SEQUENCE [LARGE SCALE GENOMIC DNA]</scope>
    <source>
        <strain evidence="8 9">FDAARGOS_770</strain>
    </source>
</reference>
<dbReference type="GO" id="GO:0009307">
    <property type="term" value="P:DNA restriction-modification system"/>
    <property type="evidence" value="ECO:0007669"/>
    <property type="project" value="UniProtKB-KW"/>
</dbReference>
<gene>
    <name evidence="8" type="ORF">FOC72_01750</name>
</gene>